<evidence type="ECO:0000313" key="2">
    <source>
        <dbReference type="Proteomes" id="UP000534590"/>
    </source>
</evidence>
<dbReference type="RefSeq" id="WP_183229460.1">
    <property type="nucleotide sequence ID" value="NZ_JACIGS010000005.1"/>
</dbReference>
<reference evidence="1 2" key="1">
    <citation type="submission" date="2020-08" db="EMBL/GenBank/DDBJ databases">
        <title>Genomic Encyclopedia of Type Strains, Phase IV (KMG-V): Genome sequencing to study the core and pangenomes of soil and plant-associated prokaryotes.</title>
        <authorList>
            <person name="Whitman W."/>
        </authorList>
    </citation>
    <scope>NUCLEOTIDE SEQUENCE [LARGE SCALE GENOMIC DNA]</scope>
    <source>
        <strain evidence="1 2">SEMIA 461</strain>
    </source>
</reference>
<dbReference type="Proteomes" id="UP000534590">
    <property type="component" value="Unassembled WGS sequence"/>
</dbReference>
<dbReference type="EMBL" id="JACIHP010000005">
    <property type="protein sequence ID" value="MBB4492607.1"/>
    <property type="molecule type" value="Genomic_DNA"/>
</dbReference>
<keyword evidence="2" id="KW-1185">Reference proteome</keyword>
<accession>A0ABR6JCE0</accession>
<evidence type="ECO:0000313" key="1">
    <source>
        <dbReference type="EMBL" id="MBB4492607.1"/>
    </source>
</evidence>
<name>A0ABR6JCE0_AGRRD</name>
<organism evidence="1 2">
    <name type="scientific">Agrobacterium radiobacter</name>
    <dbReference type="NCBI Taxonomy" id="362"/>
    <lineage>
        <taxon>Bacteria</taxon>
        <taxon>Pseudomonadati</taxon>
        <taxon>Pseudomonadota</taxon>
        <taxon>Alphaproteobacteria</taxon>
        <taxon>Hyphomicrobiales</taxon>
        <taxon>Rhizobiaceae</taxon>
        <taxon>Rhizobium/Agrobacterium group</taxon>
        <taxon>Agrobacterium</taxon>
        <taxon>Agrobacterium tumefaciens complex</taxon>
    </lineage>
</organism>
<sequence length="379" mass="42456">MLKTIAHLQSMPSQYVETTFGRKILDFVEWHKLLPENLHRLLPATTFLEADRFTETMKFAASLFEEGFSGEDADSKKIDELEDFIRRNRVIHDIADLVYHDVLRTSLVLRHNQSRTPGMDSTVIKSLRSAERRMAVCLAGVWKPYPLMAINLSREGVPLPQRRLGVFMMHRENPHIHGSIYIGPNGIVADLEEVASHKPIEVQEHPSLKLIFDSLQPKTTGRTTEVEALILSTGEVKVVQFTDVSNINIPGANTPIQAKNYEVVDLRGIDKSEKFPIASLDANHAVAVHEDDDYYWDIHDVIRFASSATRQAVGLVLVCSRAPKKIGVAAHARVWLSKLWGDTTVAYHPIPSAIPLPKVARISVQGFQATGLREPAFHG</sequence>
<gene>
    <name evidence="1" type="ORF">GGE40_004452</name>
</gene>
<comment type="caution">
    <text evidence="1">The sequence shown here is derived from an EMBL/GenBank/DDBJ whole genome shotgun (WGS) entry which is preliminary data.</text>
</comment>
<protein>
    <submittedName>
        <fullName evidence="1">Uncharacterized protein</fullName>
    </submittedName>
</protein>
<proteinExistence type="predicted"/>